<dbReference type="InterPro" id="IPR001046">
    <property type="entry name" value="NRAMP_fam"/>
</dbReference>
<feature type="transmembrane region" description="Helical" evidence="5">
    <location>
        <begin position="174"/>
        <end position="194"/>
    </location>
</feature>
<dbReference type="PANTHER" id="PTHR11706">
    <property type="entry name" value="SOLUTE CARRIER PROTEIN FAMILY 11 MEMBER"/>
    <property type="match status" value="1"/>
</dbReference>
<dbReference type="Pfam" id="PF01566">
    <property type="entry name" value="Nramp"/>
    <property type="match status" value="1"/>
</dbReference>
<dbReference type="GO" id="GO:0005384">
    <property type="term" value="F:manganese ion transmembrane transporter activity"/>
    <property type="evidence" value="ECO:0007669"/>
    <property type="project" value="TreeGrafter"/>
</dbReference>
<dbReference type="OrthoDB" id="409173at2759"/>
<feature type="transmembrane region" description="Helical" evidence="5">
    <location>
        <begin position="101"/>
        <end position="122"/>
    </location>
</feature>
<protein>
    <submittedName>
        <fullName evidence="6">Transporter protein Smf2</fullName>
    </submittedName>
</protein>
<dbReference type="PRINTS" id="PR00447">
    <property type="entry name" value="NATRESASSCMP"/>
</dbReference>
<feature type="transmembrane region" description="Helical" evidence="5">
    <location>
        <begin position="324"/>
        <end position="348"/>
    </location>
</feature>
<dbReference type="HAMAP" id="MF_00221">
    <property type="entry name" value="NRAMP"/>
    <property type="match status" value="1"/>
</dbReference>
<evidence type="ECO:0000256" key="4">
    <source>
        <dbReference type="ARBA" id="ARBA00023136"/>
    </source>
</evidence>
<name>A0A6A6GZL3_VIRVR</name>
<keyword evidence="3 5" id="KW-1133">Transmembrane helix</keyword>
<evidence type="ECO:0000256" key="1">
    <source>
        <dbReference type="ARBA" id="ARBA00004141"/>
    </source>
</evidence>
<dbReference type="PANTHER" id="PTHR11706:SF101">
    <property type="entry name" value="MANGANESE TRANSPORTER SMF1"/>
    <property type="match status" value="1"/>
</dbReference>
<dbReference type="NCBIfam" id="NF037982">
    <property type="entry name" value="Nramp_1"/>
    <property type="match status" value="1"/>
</dbReference>
<dbReference type="GO" id="GO:0030026">
    <property type="term" value="P:intracellular manganese ion homeostasis"/>
    <property type="evidence" value="ECO:0007669"/>
    <property type="project" value="TreeGrafter"/>
</dbReference>
<evidence type="ECO:0000256" key="2">
    <source>
        <dbReference type="ARBA" id="ARBA00022692"/>
    </source>
</evidence>
<dbReference type="NCBIfam" id="TIGR01197">
    <property type="entry name" value="nramp"/>
    <property type="match status" value="1"/>
</dbReference>
<sequence>MLEDNPTTSTAAISRDHSVPEQLGVADTVQASRASCGGPLFAIPRHAFATRISGSLSKVRAILWKYSRFVGPGFMISVAYIDPGNYATDISAGASFKFRLLFMVLLSNLIAIFLQSLCVKLGSVTGKNLAENCRAHLPRWLNYTIYFLAECAIIATDIAEVIGTAIALNLLLKIPLVAGCAIAIVDVIFILFFYNPNGSMKGLRTFELGVGLLVIGVVVCFCFQLSLINKGTSVGDVFRGYLPSSTLVQSDGLFQAAGILGATVMPHSLYLGSGIIQSRLREFDVQNGNAAPPKPEGEVEEDEEPYRPSILAIRSCLKYSIVELSISLFTFALFVNSAILIVAGASLSNSPGSPDADLFGIHDLLSKSLAPVAGTMFALALLLSGISAGIVCTIAGQMVSEGSLNWKMKPWMRRLFTRSISITPSIIIAGAVGRHGLSAALQGSQVALSVLLPFLSAPLVYFTCLNRFMTVPGGEGEHPNGIKMRNNLITAFLAILFWLLIVVINGALIILLIMGKN</sequence>
<feature type="transmembrane region" description="Helical" evidence="5">
    <location>
        <begin position="368"/>
        <end position="394"/>
    </location>
</feature>
<feature type="transmembrane region" description="Helical" evidence="5">
    <location>
        <begin position="143"/>
        <end position="168"/>
    </location>
</feature>
<organism evidence="6 7">
    <name type="scientific">Viridothelium virens</name>
    <name type="common">Speckled blister lichen</name>
    <name type="synonym">Trypethelium virens</name>
    <dbReference type="NCBI Taxonomy" id="1048519"/>
    <lineage>
        <taxon>Eukaryota</taxon>
        <taxon>Fungi</taxon>
        <taxon>Dikarya</taxon>
        <taxon>Ascomycota</taxon>
        <taxon>Pezizomycotina</taxon>
        <taxon>Dothideomycetes</taxon>
        <taxon>Dothideomycetes incertae sedis</taxon>
        <taxon>Trypetheliales</taxon>
        <taxon>Trypetheliaceae</taxon>
        <taxon>Viridothelium</taxon>
    </lineage>
</organism>
<dbReference type="GO" id="GO:0005886">
    <property type="term" value="C:plasma membrane"/>
    <property type="evidence" value="ECO:0007669"/>
    <property type="project" value="TreeGrafter"/>
</dbReference>
<accession>A0A6A6GZL3</accession>
<reference evidence="6" key="1">
    <citation type="journal article" date="2020" name="Stud. Mycol.">
        <title>101 Dothideomycetes genomes: a test case for predicting lifestyles and emergence of pathogens.</title>
        <authorList>
            <person name="Haridas S."/>
            <person name="Albert R."/>
            <person name="Binder M."/>
            <person name="Bloem J."/>
            <person name="Labutti K."/>
            <person name="Salamov A."/>
            <person name="Andreopoulos B."/>
            <person name="Baker S."/>
            <person name="Barry K."/>
            <person name="Bills G."/>
            <person name="Bluhm B."/>
            <person name="Cannon C."/>
            <person name="Castanera R."/>
            <person name="Culley D."/>
            <person name="Daum C."/>
            <person name="Ezra D."/>
            <person name="Gonzalez J."/>
            <person name="Henrissat B."/>
            <person name="Kuo A."/>
            <person name="Liang C."/>
            <person name="Lipzen A."/>
            <person name="Lutzoni F."/>
            <person name="Magnuson J."/>
            <person name="Mondo S."/>
            <person name="Nolan M."/>
            <person name="Ohm R."/>
            <person name="Pangilinan J."/>
            <person name="Park H.-J."/>
            <person name="Ramirez L."/>
            <person name="Alfaro M."/>
            <person name="Sun H."/>
            <person name="Tritt A."/>
            <person name="Yoshinaga Y."/>
            <person name="Zwiers L.-H."/>
            <person name="Turgeon B."/>
            <person name="Goodwin S."/>
            <person name="Spatafora J."/>
            <person name="Crous P."/>
            <person name="Grigoriev I."/>
        </authorList>
    </citation>
    <scope>NUCLEOTIDE SEQUENCE</scope>
    <source>
        <strain evidence="6">Tuck. ex Michener</strain>
    </source>
</reference>
<feature type="transmembrane region" description="Helical" evidence="5">
    <location>
        <begin position="446"/>
        <end position="468"/>
    </location>
</feature>
<feature type="transmembrane region" description="Helical" evidence="5">
    <location>
        <begin position="488"/>
        <end position="514"/>
    </location>
</feature>
<feature type="transmembrane region" description="Helical" evidence="5">
    <location>
        <begin position="206"/>
        <end position="228"/>
    </location>
</feature>
<feature type="transmembrane region" description="Helical" evidence="5">
    <location>
        <begin position="252"/>
        <end position="271"/>
    </location>
</feature>
<dbReference type="AlphaFoldDB" id="A0A6A6GZL3"/>
<dbReference type="Proteomes" id="UP000800092">
    <property type="component" value="Unassembled WGS sequence"/>
</dbReference>
<feature type="transmembrane region" description="Helical" evidence="5">
    <location>
        <begin position="415"/>
        <end position="434"/>
    </location>
</feature>
<evidence type="ECO:0000313" key="6">
    <source>
        <dbReference type="EMBL" id="KAF2231215.1"/>
    </source>
</evidence>
<keyword evidence="2 5" id="KW-0812">Transmembrane</keyword>
<evidence type="ECO:0000313" key="7">
    <source>
        <dbReference type="Proteomes" id="UP000800092"/>
    </source>
</evidence>
<evidence type="ECO:0000256" key="5">
    <source>
        <dbReference type="SAM" id="Phobius"/>
    </source>
</evidence>
<dbReference type="GO" id="GO:0034755">
    <property type="term" value="P:iron ion transmembrane transport"/>
    <property type="evidence" value="ECO:0007669"/>
    <property type="project" value="TreeGrafter"/>
</dbReference>
<evidence type="ECO:0000256" key="3">
    <source>
        <dbReference type="ARBA" id="ARBA00022989"/>
    </source>
</evidence>
<dbReference type="EMBL" id="ML991829">
    <property type="protein sequence ID" value="KAF2231215.1"/>
    <property type="molecule type" value="Genomic_DNA"/>
</dbReference>
<keyword evidence="4 5" id="KW-0472">Membrane</keyword>
<dbReference type="GO" id="GO:0015086">
    <property type="term" value="F:cadmium ion transmembrane transporter activity"/>
    <property type="evidence" value="ECO:0007669"/>
    <property type="project" value="TreeGrafter"/>
</dbReference>
<proteinExistence type="inferred from homology"/>
<gene>
    <name evidence="6" type="ORF">EV356DRAFT_452369</name>
</gene>
<comment type="subcellular location">
    <subcellularLocation>
        <location evidence="1">Membrane</location>
        <topology evidence="1">Multi-pass membrane protein</topology>
    </subcellularLocation>
</comment>
<keyword evidence="7" id="KW-1185">Reference proteome</keyword>